<dbReference type="InterPro" id="IPR027417">
    <property type="entry name" value="P-loop_NTPase"/>
</dbReference>
<dbReference type="Proteomes" id="UP000012249">
    <property type="component" value="Unassembled WGS sequence"/>
</dbReference>
<dbReference type="Gene3D" id="2.40.50.140">
    <property type="entry name" value="Nucleic acid-binding proteins"/>
    <property type="match status" value="1"/>
</dbReference>
<evidence type="ECO:0000256" key="5">
    <source>
        <dbReference type="ARBA" id="ARBA00022840"/>
    </source>
</evidence>
<dbReference type="Pfam" id="PF07498">
    <property type="entry name" value="Rho_N"/>
    <property type="match status" value="1"/>
</dbReference>
<dbReference type="EMBL" id="AHMI02000229">
    <property type="protein sequence ID" value="EMY13551.1"/>
    <property type="molecule type" value="Genomic_DNA"/>
</dbReference>
<feature type="region of interest" description="Disordered" evidence="12">
    <location>
        <begin position="1"/>
        <end position="68"/>
    </location>
</feature>
<keyword evidence="1 9" id="KW-0806">Transcription termination</keyword>
<evidence type="ECO:0000259" key="13">
    <source>
        <dbReference type="PROSITE" id="PS51856"/>
    </source>
</evidence>
<evidence type="ECO:0000256" key="4">
    <source>
        <dbReference type="ARBA" id="ARBA00022806"/>
    </source>
</evidence>
<dbReference type="SUPFAM" id="SSF50249">
    <property type="entry name" value="Nucleic acid-binding proteins"/>
    <property type="match status" value="1"/>
</dbReference>
<dbReference type="InterPro" id="IPR011129">
    <property type="entry name" value="CSD"/>
</dbReference>
<dbReference type="InterPro" id="IPR004665">
    <property type="entry name" value="Term_rho"/>
</dbReference>
<dbReference type="EC" id="3.6.4.-" evidence="9 10"/>
<comment type="similarity">
    <text evidence="9 11">Belongs to the Rho family.</text>
</comment>
<comment type="function">
    <text evidence="9">Facilitates transcription termination by a mechanism that involves Rho binding to the nascent RNA, activation of Rho's RNA-dependent ATPase activity, and release of the mRNA from the DNA template.</text>
</comment>
<feature type="compositionally biased region" description="Low complexity" evidence="12">
    <location>
        <begin position="15"/>
        <end position="24"/>
    </location>
</feature>
<evidence type="ECO:0000256" key="12">
    <source>
        <dbReference type="SAM" id="MobiDB-lite"/>
    </source>
</evidence>
<proteinExistence type="inferred from homology"/>
<evidence type="ECO:0000256" key="2">
    <source>
        <dbReference type="ARBA" id="ARBA00022741"/>
    </source>
</evidence>
<dbReference type="NCBIfam" id="NF006886">
    <property type="entry name" value="PRK09376.1"/>
    <property type="match status" value="1"/>
</dbReference>
<feature type="domain" description="Rho RNA-BD" evidence="13">
    <location>
        <begin position="115"/>
        <end position="190"/>
    </location>
</feature>
<reference evidence="14 15" key="1">
    <citation type="submission" date="2013-02" db="EMBL/GenBank/DDBJ databases">
        <authorList>
            <person name="Harkins D.M."/>
            <person name="Durkin A.S."/>
            <person name="Brinkac L.M."/>
            <person name="Haft D.H."/>
            <person name="Selengut J.D."/>
            <person name="Sanka R."/>
            <person name="DePew J."/>
            <person name="Purushe J."/>
            <person name="Haake D.A."/>
            <person name="Matsunaga J."/>
            <person name="Vinetz J.M."/>
            <person name="Sutton G.G."/>
            <person name="Nierman W.C."/>
            <person name="Fouts D.E."/>
        </authorList>
    </citation>
    <scope>NUCLEOTIDE SEQUENCE [LARGE SCALE GENOMIC DNA]</scope>
    <source>
        <strain evidence="14 15">Ecochallenge</strain>
    </source>
</reference>
<dbReference type="Pfam" id="PF07497">
    <property type="entry name" value="Rho_RNA_bind"/>
    <property type="match status" value="1"/>
</dbReference>
<dbReference type="InterPro" id="IPR036269">
    <property type="entry name" value="Rho_N_sf"/>
</dbReference>
<sequence>MATARRDNKNKHHNQNNNYSQNDSETTGSIEEENAGQESQDPESSDNTDHRSRKRKRGGYEGPTPAPIDLVELKKKAIADLIEAAKGLGVENTSGLKKQNLIFAILQAQAERDGQVHAAGVMEKLPDGYGFLRSPDYNYVPGPDDIYVSPSQIKLFGLRTGDTVEGQIRPPKESERFFAMLRVETVNGYTPDVAGKRALFDNLTPLYPNERLKMEYDPSMLDTRILDLMCPIGKGQRALIVAPPRTGKTILMQNIANAITSNHPECALIVLLIDERPEEVTDMARHVRGEVVSSTFDEPAQRHVQVAEMVIEKAKRLVEHGKDVVILLDSITRLARAYNQVIPTSGKILSGGVDSNALHKPKRFFGAARNIEEGGSLTIIATALIDTGSKMDEVIFEEFKGTGNMEIHLDRKLSDKRIFPAIDINKSGTRKEELLITKDVLQKVFVLRKVLSPMSITESMELLLEKMRLSKTNDAFLASMNTQ</sequence>
<keyword evidence="5 9" id="KW-0067">ATP-binding</keyword>
<dbReference type="SMART" id="SM00959">
    <property type="entry name" value="Rho_N"/>
    <property type="match status" value="1"/>
</dbReference>
<evidence type="ECO:0000256" key="6">
    <source>
        <dbReference type="ARBA" id="ARBA00022884"/>
    </source>
</evidence>
<gene>
    <name evidence="9 14" type="primary">rho</name>
    <name evidence="14" type="ORF">LEP1GSC043_4415</name>
</gene>
<dbReference type="InterPro" id="IPR003593">
    <property type="entry name" value="AAA+_ATPase"/>
</dbReference>
<dbReference type="GO" id="GO:0005524">
    <property type="term" value="F:ATP binding"/>
    <property type="evidence" value="ECO:0007669"/>
    <property type="project" value="UniProtKB-UniRule"/>
</dbReference>
<dbReference type="InterPro" id="IPR012340">
    <property type="entry name" value="NA-bd_OB-fold"/>
</dbReference>
<dbReference type="GO" id="GO:0005829">
    <property type="term" value="C:cytosol"/>
    <property type="evidence" value="ECO:0007669"/>
    <property type="project" value="UniProtKB-ARBA"/>
</dbReference>
<dbReference type="GO" id="GO:0004386">
    <property type="term" value="F:helicase activity"/>
    <property type="evidence" value="ECO:0007669"/>
    <property type="project" value="UniProtKB-UniRule"/>
</dbReference>
<dbReference type="NCBIfam" id="TIGR00767">
    <property type="entry name" value="rho"/>
    <property type="match status" value="1"/>
</dbReference>
<evidence type="ECO:0000256" key="7">
    <source>
        <dbReference type="ARBA" id="ARBA00023015"/>
    </source>
</evidence>
<accession>N1U5Y3</accession>
<keyword evidence="4 9" id="KW-0347">Helicase</keyword>
<dbReference type="GO" id="GO:0008186">
    <property type="term" value="F:ATP-dependent activity, acting on RNA"/>
    <property type="evidence" value="ECO:0007669"/>
    <property type="project" value="UniProtKB-UniRule"/>
</dbReference>
<organism evidence="14 15">
    <name type="scientific">Leptospira weilii str. Ecochallenge</name>
    <dbReference type="NCBI Taxonomy" id="1049986"/>
    <lineage>
        <taxon>Bacteria</taxon>
        <taxon>Pseudomonadati</taxon>
        <taxon>Spirochaetota</taxon>
        <taxon>Spirochaetia</taxon>
        <taxon>Leptospirales</taxon>
        <taxon>Leptospiraceae</taxon>
        <taxon>Leptospira</taxon>
    </lineage>
</organism>
<dbReference type="FunFam" id="3.40.50.300:FF:000072">
    <property type="entry name" value="Transcription termination factor Rho"/>
    <property type="match status" value="1"/>
</dbReference>
<keyword evidence="6 9" id="KW-0694">RNA-binding</keyword>
<dbReference type="HAMAP" id="MF_01884">
    <property type="entry name" value="Rho"/>
    <property type="match status" value="1"/>
</dbReference>
<dbReference type="GO" id="GO:0006353">
    <property type="term" value="P:DNA-templated transcription termination"/>
    <property type="evidence" value="ECO:0007669"/>
    <property type="project" value="UniProtKB-UniRule"/>
</dbReference>
<feature type="compositionally biased region" description="Acidic residues" evidence="12">
    <location>
        <begin position="30"/>
        <end position="46"/>
    </location>
</feature>
<dbReference type="InterPro" id="IPR000194">
    <property type="entry name" value="ATPase_F1/V1/A1_a/bsu_nucl-bd"/>
</dbReference>
<evidence type="ECO:0000256" key="11">
    <source>
        <dbReference type="PROSITE-ProRule" id="PRU01203"/>
    </source>
</evidence>
<keyword evidence="8 9" id="KW-0804">Transcription</keyword>
<feature type="binding site" evidence="9">
    <location>
        <begin position="233"/>
        <end position="238"/>
    </location>
    <ligand>
        <name>ATP</name>
        <dbReference type="ChEBI" id="CHEBI:30616"/>
    </ligand>
</feature>
<evidence type="ECO:0000256" key="10">
    <source>
        <dbReference type="NCBIfam" id="TIGR00767"/>
    </source>
</evidence>
<keyword evidence="7 9" id="KW-0805">Transcription regulation</keyword>
<keyword evidence="2 9" id="KW-0547">Nucleotide-binding</keyword>
<evidence type="ECO:0000256" key="9">
    <source>
        <dbReference type="HAMAP-Rule" id="MF_01884"/>
    </source>
</evidence>
<dbReference type="Pfam" id="PF00006">
    <property type="entry name" value="ATP-synt_ab"/>
    <property type="match status" value="1"/>
</dbReference>
<evidence type="ECO:0000256" key="1">
    <source>
        <dbReference type="ARBA" id="ARBA00022472"/>
    </source>
</evidence>
<comment type="caution">
    <text evidence="9">Lacks conserved residue(s) required for the propagation of feature annotation.</text>
</comment>
<dbReference type="PROSITE" id="PS51856">
    <property type="entry name" value="RHO_RNA_BD"/>
    <property type="match status" value="1"/>
</dbReference>
<dbReference type="InterPro" id="IPR011113">
    <property type="entry name" value="Rho_RNA-bd"/>
</dbReference>
<dbReference type="SUPFAM" id="SSF52540">
    <property type="entry name" value="P-loop containing nucleoside triphosphate hydrolases"/>
    <property type="match status" value="1"/>
</dbReference>
<dbReference type="GO" id="GO:0003723">
    <property type="term" value="F:RNA binding"/>
    <property type="evidence" value="ECO:0007669"/>
    <property type="project" value="UniProtKB-UniRule"/>
</dbReference>
<comment type="caution">
    <text evidence="14">The sequence shown here is derived from an EMBL/GenBank/DDBJ whole genome shotgun (WGS) entry which is preliminary data.</text>
</comment>
<dbReference type="AlphaFoldDB" id="N1U5Y3"/>
<feature type="binding site" evidence="9">
    <location>
        <begin position="245"/>
        <end position="250"/>
    </location>
    <ligand>
        <name>ATP</name>
        <dbReference type="ChEBI" id="CHEBI:30616"/>
    </ligand>
</feature>
<protein>
    <recommendedName>
        <fullName evidence="9 10">Transcription termination factor Rho</fullName>
        <ecNumber evidence="9 10">3.6.4.-</ecNumber>
    </recommendedName>
    <alternativeName>
        <fullName evidence="9">ATP-dependent helicase Rho</fullName>
    </alternativeName>
</protein>
<dbReference type="PANTHER" id="PTHR46425">
    <property type="entry name" value="TRANSCRIPTION TERMINATION FACTOR RHO"/>
    <property type="match status" value="1"/>
</dbReference>
<dbReference type="InterPro" id="IPR011112">
    <property type="entry name" value="Rho-like_N"/>
</dbReference>
<dbReference type="Gene3D" id="3.40.50.300">
    <property type="entry name" value="P-loop containing nucleotide triphosphate hydrolases"/>
    <property type="match status" value="1"/>
</dbReference>
<dbReference type="InterPro" id="IPR041703">
    <property type="entry name" value="Rho_factor_ATP-bd"/>
</dbReference>
<evidence type="ECO:0000256" key="3">
    <source>
        <dbReference type="ARBA" id="ARBA00022801"/>
    </source>
</evidence>
<feature type="binding site" evidence="9">
    <location>
        <position position="276"/>
    </location>
    <ligand>
        <name>ATP</name>
        <dbReference type="ChEBI" id="CHEBI:30616"/>
    </ligand>
</feature>
<dbReference type="CDD" id="cd04459">
    <property type="entry name" value="Rho_CSD"/>
    <property type="match status" value="1"/>
</dbReference>
<dbReference type="SMART" id="SM00382">
    <property type="entry name" value="AAA"/>
    <property type="match status" value="1"/>
</dbReference>
<comment type="subunit">
    <text evidence="9">Homohexamer. The homohexamer assembles into an open ring structure.</text>
</comment>
<keyword evidence="3 9" id="KW-0378">Hydrolase</keyword>
<name>N1U5Y3_9LEPT</name>
<dbReference type="GO" id="GO:0016787">
    <property type="term" value="F:hydrolase activity"/>
    <property type="evidence" value="ECO:0007669"/>
    <property type="project" value="UniProtKB-KW"/>
</dbReference>
<dbReference type="CDD" id="cd01128">
    <property type="entry name" value="rho_factor_C"/>
    <property type="match status" value="1"/>
</dbReference>
<dbReference type="PANTHER" id="PTHR46425:SF1">
    <property type="entry name" value="TRANSCRIPTION TERMINATION FACTOR RHO"/>
    <property type="match status" value="1"/>
</dbReference>
<evidence type="ECO:0000313" key="15">
    <source>
        <dbReference type="Proteomes" id="UP000012249"/>
    </source>
</evidence>
<dbReference type="SUPFAM" id="SSF68912">
    <property type="entry name" value="Rho N-terminal domain-like"/>
    <property type="match status" value="1"/>
</dbReference>
<evidence type="ECO:0000313" key="14">
    <source>
        <dbReference type="EMBL" id="EMY13551.1"/>
    </source>
</evidence>
<dbReference type="SMART" id="SM00357">
    <property type="entry name" value="CSP"/>
    <property type="match status" value="1"/>
</dbReference>
<evidence type="ECO:0000256" key="8">
    <source>
        <dbReference type="ARBA" id="ARBA00023163"/>
    </source>
</evidence>